<evidence type="ECO:0000256" key="4">
    <source>
        <dbReference type="PROSITE-ProRule" id="PRU00335"/>
    </source>
</evidence>
<dbReference type="PANTHER" id="PTHR30055">
    <property type="entry name" value="HTH-TYPE TRANSCRIPTIONAL REGULATOR RUTR"/>
    <property type="match status" value="1"/>
</dbReference>
<dbReference type="Pfam" id="PF00440">
    <property type="entry name" value="TetR_N"/>
    <property type="match status" value="1"/>
</dbReference>
<evidence type="ECO:0000259" key="5">
    <source>
        <dbReference type="PROSITE" id="PS50977"/>
    </source>
</evidence>
<feature type="domain" description="HTH tetR-type" evidence="5">
    <location>
        <begin position="6"/>
        <end position="66"/>
    </location>
</feature>
<keyword evidence="2 4" id="KW-0238">DNA-binding</keyword>
<sequence length="213" mass="23678">MQERAEQTRRSLLEAAAFLFDERGYAGTSISDITSRSGHTSGAIYFHYTSKERLALAVVEEHFATWPPLIERYTALDAPPLEQLVRLSFAVARAFRDDLLVRAGARLWTERTLIEAPMPPPFVGWMDAVGQMMEKARAEGDLAPQVDPLAAARTVVFAFFGLHTVSEALDGRRLVEDHLADLWTLLLPSLQARPVDTARLLALARPETPPPSE</sequence>
<evidence type="ECO:0000313" key="6">
    <source>
        <dbReference type="EMBL" id="MBU3866940.1"/>
    </source>
</evidence>
<dbReference type="Proteomes" id="UP000720508">
    <property type="component" value="Unassembled WGS sequence"/>
</dbReference>
<feature type="DNA-binding region" description="H-T-H motif" evidence="4">
    <location>
        <begin position="29"/>
        <end position="48"/>
    </location>
</feature>
<dbReference type="InterPro" id="IPR054126">
    <property type="entry name" value="CprB_TetR_C"/>
</dbReference>
<accession>A0ABS6CJS2</accession>
<proteinExistence type="predicted"/>
<protein>
    <submittedName>
        <fullName evidence="6">TetR/AcrR family transcriptional regulator</fullName>
    </submittedName>
</protein>
<organism evidence="6 7">
    <name type="scientific">Streptomyces niphimycinicus</name>
    <dbReference type="NCBI Taxonomy" id="2842201"/>
    <lineage>
        <taxon>Bacteria</taxon>
        <taxon>Bacillati</taxon>
        <taxon>Actinomycetota</taxon>
        <taxon>Actinomycetes</taxon>
        <taxon>Kitasatosporales</taxon>
        <taxon>Streptomycetaceae</taxon>
        <taxon>Streptomyces</taxon>
    </lineage>
</organism>
<dbReference type="Pfam" id="PF21935">
    <property type="entry name" value="TetR_C_45"/>
    <property type="match status" value="1"/>
</dbReference>
<dbReference type="InterPro" id="IPR047923">
    <property type="entry name" value="ArpA-like"/>
</dbReference>
<evidence type="ECO:0000313" key="7">
    <source>
        <dbReference type="Proteomes" id="UP000720508"/>
    </source>
</evidence>
<dbReference type="InterPro" id="IPR001647">
    <property type="entry name" value="HTH_TetR"/>
</dbReference>
<dbReference type="NCBIfam" id="NF041196">
    <property type="entry name" value="ScbR_bind_reg"/>
    <property type="match status" value="1"/>
</dbReference>
<dbReference type="PROSITE" id="PS50977">
    <property type="entry name" value="HTH_TETR_2"/>
    <property type="match status" value="1"/>
</dbReference>
<evidence type="ECO:0000256" key="1">
    <source>
        <dbReference type="ARBA" id="ARBA00023015"/>
    </source>
</evidence>
<dbReference type="RefSeq" id="WP_216343941.1">
    <property type="nucleotide sequence ID" value="NZ_JAHLEM010000267.1"/>
</dbReference>
<evidence type="ECO:0000256" key="3">
    <source>
        <dbReference type="ARBA" id="ARBA00023163"/>
    </source>
</evidence>
<reference evidence="6 7" key="1">
    <citation type="submission" date="2021-06" db="EMBL/GenBank/DDBJ databases">
        <authorList>
            <person name="Pan X."/>
        </authorList>
    </citation>
    <scope>NUCLEOTIDE SEQUENCE [LARGE SCALE GENOMIC DNA]</scope>
    <source>
        <strain evidence="6 7">4503</strain>
    </source>
</reference>
<dbReference type="EMBL" id="JAHLEM010000267">
    <property type="protein sequence ID" value="MBU3866940.1"/>
    <property type="molecule type" value="Genomic_DNA"/>
</dbReference>
<dbReference type="InterPro" id="IPR050109">
    <property type="entry name" value="HTH-type_TetR-like_transc_reg"/>
</dbReference>
<keyword evidence="3" id="KW-0804">Transcription</keyword>
<keyword evidence="7" id="KW-1185">Reference proteome</keyword>
<keyword evidence="1" id="KW-0805">Transcription regulation</keyword>
<dbReference type="PANTHER" id="PTHR30055:SF234">
    <property type="entry name" value="HTH-TYPE TRANSCRIPTIONAL REGULATOR BETI"/>
    <property type="match status" value="1"/>
</dbReference>
<evidence type="ECO:0000256" key="2">
    <source>
        <dbReference type="ARBA" id="ARBA00023125"/>
    </source>
</evidence>
<name>A0ABS6CJS2_9ACTN</name>
<gene>
    <name evidence="6" type="ORF">KN815_23620</name>
</gene>
<comment type="caution">
    <text evidence="6">The sequence shown here is derived from an EMBL/GenBank/DDBJ whole genome shotgun (WGS) entry which is preliminary data.</text>
</comment>